<sequence length="202" mass="23112">MPVSSSLNHDLAFKQGDILPPSAENLWRIDEGFVRTLTWNDEGDLITLGVWGDGDIVGRPLSQIKPFQMECLTAVEVQAVSPTQNNVQDAMYFQIRCMEEFLSIIGYKRAPLRLLKFLQWLAARFGRDVEQGKMLDLRLTHQLLADITGITRVTATRLLKQFEQEGRLTRLKKHRILLKEALWQQNNKQLPAVLQGLQMDPS</sequence>
<evidence type="ECO:0000259" key="4">
    <source>
        <dbReference type="PROSITE" id="PS51063"/>
    </source>
</evidence>
<dbReference type="OrthoDB" id="581549at2"/>
<name>A0A2W1JJG0_9CYAN</name>
<dbReference type="Gene3D" id="1.10.10.10">
    <property type="entry name" value="Winged helix-like DNA-binding domain superfamily/Winged helix DNA-binding domain"/>
    <property type="match status" value="1"/>
</dbReference>
<keyword evidence="1" id="KW-0805">Transcription regulation</keyword>
<evidence type="ECO:0000256" key="1">
    <source>
        <dbReference type="ARBA" id="ARBA00023015"/>
    </source>
</evidence>
<dbReference type="GO" id="GO:0003677">
    <property type="term" value="F:DNA binding"/>
    <property type="evidence" value="ECO:0007669"/>
    <property type="project" value="UniProtKB-KW"/>
</dbReference>
<dbReference type="PROSITE" id="PS51063">
    <property type="entry name" value="HTH_CRP_2"/>
    <property type="match status" value="1"/>
</dbReference>
<dbReference type="EMBL" id="PQWO01000005">
    <property type="protein sequence ID" value="PZD73580.1"/>
    <property type="molecule type" value="Genomic_DNA"/>
</dbReference>
<organism evidence="5 6">
    <name type="scientific">Acaryochloris thomasi RCC1774</name>
    <dbReference type="NCBI Taxonomy" id="1764569"/>
    <lineage>
        <taxon>Bacteria</taxon>
        <taxon>Bacillati</taxon>
        <taxon>Cyanobacteriota</taxon>
        <taxon>Cyanophyceae</taxon>
        <taxon>Acaryochloridales</taxon>
        <taxon>Acaryochloridaceae</taxon>
        <taxon>Acaryochloris</taxon>
        <taxon>Acaryochloris thomasi</taxon>
    </lineage>
</organism>
<keyword evidence="3" id="KW-0804">Transcription</keyword>
<evidence type="ECO:0000313" key="6">
    <source>
        <dbReference type="Proteomes" id="UP000248857"/>
    </source>
</evidence>
<evidence type="ECO:0000256" key="2">
    <source>
        <dbReference type="ARBA" id="ARBA00023125"/>
    </source>
</evidence>
<evidence type="ECO:0000313" key="5">
    <source>
        <dbReference type="EMBL" id="PZD73580.1"/>
    </source>
</evidence>
<evidence type="ECO:0000256" key="3">
    <source>
        <dbReference type="ARBA" id="ARBA00023163"/>
    </source>
</evidence>
<proteinExistence type="predicted"/>
<dbReference type="SUPFAM" id="SSF51206">
    <property type="entry name" value="cAMP-binding domain-like"/>
    <property type="match status" value="1"/>
</dbReference>
<dbReference type="GO" id="GO:0006355">
    <property type="term" value="P:regulation of DNA-templated transcription"/>
    <property type="evidence" value="ECO:0007669"/>
    <property type="project" value="InterPro"/>
</dbReference>
<protein>
    <submittedName>
        <fullName evidence="5">Regulatory protein CysR</fullName>
    </submittedName>
</protein>
<dbReference type="SMART" id="SM00419">
    <property type="entry name" value="HTH_CRP"/>
    <property type="match status" value="1"/>
</dbReference>
<keyword evidence="6" id="KW-1185">Reference proteome</keyword>
<accession>A0A2W1JJG0</accession>
<dbReference type="SUPFAM" id="SSF46785">
    <property type="entry name" value="Winged helix' DNA-binding domain"/>
    <property type="match status" value="1"/>
</dbReference>
<dbReference type="Pfam" id="PF13545">
    <property type="entry name" value="HTH_Crp_2"/>
    <property type="match status" value="1"/>
</dbReference>
<dbReference type="CDD" id="cd00092">
    <property type="entry name" value="HTH_CRP"/>
    <property type="match status" value="1"/>
</dbReference>
<dbReference type="InterPro" id="IPR036390">
    <property type="entry name" value="WH_DNA-bd_sf"/>
</dbReference>
<reference evidence="5 6" key="1">
    <citation type="journal article" date="2018" name="Sci. Rep.">
        <title>A novel species of the marine cyanobacterium Acaryochloris with a unique pigment content and lifestyle.</title>
        <authorList>
            <person name="Partensky F."/>
            <person name="Six C."/>
            <person name="Ratin M."/>
            <person name="Garczarek L."/>
            <person name="Vaulot D."/>
            <person name="Probert I."/>
            <person name="Calteau A."/>
            <person name="Gourvil P."/>
            <person name="Marie D."/>
            <person name="Grebert T."/>
            <person name="Bouchier C."/>
            <person name="Le Panse S."/>
            <person name="Gachenot M."/>
            <person name="Rodriguez F."/>
            <person name="Garrido J.L."/>
        </authorList>
    </citation>
    <scope>NUCLEOTIDE SEQUENCE [LARGE SCALE GENOMIC DNA]</scope>
    <source>
        <strain evidence="5 6">RCC1774</strain>
    </source>
</reference>
<dbReference type="InterPro" id="IPR018490">
    <property type="entry name" value="cNMP-bd_dom_sf"/>
</dbReference>
<comment type="caution">
    <text evidence="5">The sequence shown here is derived from an EMBL/GenBank/DDBJ whole genome shotgun (WGS) entry which is preliminary data.</text>
</comment>
<dbReference type="InterPro" id="IPR012318">
    <property type="entry name" value="HTH_CRP"/>
</dbReference>
<feature type="domain" description="HTH crp-type" evidence="4">
    <location>
        <begin position="108"/>
        <end position="181"/>
    </location>
</feature>
<dbReference type="RefSeq" id="WP_110986042.1">
    <property type="nucleotide sequence ID" value="NZ_CAWNWM010000005.1"/>
</dbReference>
<dbReference type="AlphaFoldDB" id="A0A2W1JJG0"/>
<dbReference type="InterPro" id="IPR036388">
    <property type="entry name" value="WH-like_DNA-bd_sf"/>
</dbReference>
<gene>
    <name evidence="5" type="primary">cysR_1</name>
    <name evidence="5" type="ORF">C1752_02080</name>
</gene>
<keyword evidence="2" id="KW-0238">DNA-binding</keyword>
<dbReference type="Proteomes" id="UP000248857">
    <property type="component" value="Unassembled WGS sequence"/>
</dbReference>